<protein>
    <recommendedName>
        <fullName evidence="1">N-acetyltransferase domain-containing protein</fullName>
    </recommendedName>
</protein>
<dbReference type="GO" id="GO:1905502">
    <property type="term" value="F:acetyl-CoA binding"/>
    <property type="evidence" value="ECO:0007669"/>
    <property type="project" value="TreeGrafter"/>
</dbReference>
<accession>A0AAN7YQ87</accession>
<dbReference type="InterPro" id="IPR016181">
    <property type="entry name" value="Acyl_CoA_acyltransferase"/>
</dbReference>
<comment type="caution">
    <text evidence="2">The sequence shown here is derived from an EMBL/GenBank/DDBJ whole genome shotgun (WGS) entry which is preliminary data.</text>
</comment>
<evidence type="ECO:0000313" key="3">
    <source>
        <dbReference type="Proteomes" id="UP001344447"/>
    </source>
</evidence>
<gene>
    <name evidence="2" type="ORF">RB653_002594</name>
</gene>
<dbReference type="SUPFAM" id="SSF55729">
    <property type="entry name" value="Acyl-CoA N-acyltransferases (Nat)"/>
    <property type="match status" value="1"/>
</dbReference>
<feature type="domain" description="N-acetyltransferase" evidence="1">
    <location>
        <begin position="5"/>
        <end position="155"/>
    </location>
</feature>
<dbReference type="GO" id="GO:0008080">
    <property type="term" value="F:N-acetyltransferase activity"/>
    <property type="evidence" value="ECO:0007669"/>
    <property type="project" value="InterPro"/>
</dbReference>
<name>A0AAN7YQ87_9MYCE</name>
<dbReference type="PROSITE" id="PS51186">
    <property type="entry name" value="GNAT"/>
    <property type="match status" value="1"/>
</dbReference>
<dbReference type="CDD" id="cd04301">
    <property type="entry name" value="NAT_SF"/>
    <property type="match status" value="1"/>
</dbReference>
<reference evidence="2 3" key="1">
    <citation type="submission" date="2023-11" db="EMBL/GenBank/DDBJ databases">
        <title>Dfirmibasis_genome.</title>
        <authorList>
            <person name="Edelbroek B."/>
            <person name="Kjellin J."/>
            <person name="Jerlstrom-Hultqvist J."/>
            <person name="Soderbom F."/>
        </authorList>
    </citation>
    <scope>NUCLEOTIDE SEQUENCE [LARGE SCALE GENOMIC DNA]</scope>
    <source>
        <strain evidence="2 3">TNS-C-14</strain>
    </source>
</reference>
<dbReference type="Gene3D" id="3.40.630.30">
    <property type="match status" value="1"/>
</dbReference>
<sequence>MISFSYIHNDSKYTEELIKLLNSQWPRSEYSRKASIEKSNDNLPLYLIMKLKNDDQIDEIIGCLTISTVLNNDKDSNVSVLLENVLIKSKYRGKGYGKVIMKEGHKIMKEKGFRISYLSTNDQKEFYKTFGYIECDPISTSNFGGSSINNGETNEDTVDNSEKVSNLLRIFGGNSKLKKSGSDLVWMKINLE</sequence>
<dbReference type="FunFam" id="3.40.630.30:FF:000348">
    <property type="entry name" value="Acteyltransferase GNAT family"/>
    <property type="match status" value="1"/>
</dbReference>
<keyword evidence="3" id="KW-1185">Reference proteome</keyword>
<organism evidence="2 3">
    <name type="scientific">Dictyostelium firmibasis</name>
    <dbReference type="NCBI Taxonomy" id="79012"/>
    <lineage>
        <taxon>Eukaryota</taxon>
        <taxon>Amoebozoa</taxon>
        <taxon>Evosea</taxon>
        <taxon>Eumycetozoa</taxon>
        <taxon>Dictyostelia</taxon>
        <taxon>Dictyosteliales</taxon>
        <taxon>Dictyosteliaceae</taxon>
        <taxon>Dictyostelium</taxon>
    </lineage>
</organism>
<evidence type="ECO:0000259" key="1">
    <source>
        <dbReference type="PROSITE" id="PS51186"/>
    </source>
</evidence>
<proteinExistence type="predicted"/>
<dbReference type="Proteomes" id="UP001344447">
    <property type="component" value="Unassembled WGS sequence"/>
</dbReference>
<dbReference type="GO" id="GO:0005737">
    <property type="term" value="C:cytoplasm"/>
    <property type="evidence" value="ECO:0007669"/>
    <property type="project" value="TreeGrafter"/>
</dbReference>
<dbReference type="InterPro" id="IPR000182">
    <property type="entry name" value="GNAT_dom"/>
</dbReference>
<dbReference type="PANTHER" id="PTHR13538:SF4">
    <property type="entry name" value="N-ALPHA-ACETYLTRANSFERASE 80"/>
    <property type="match status" value="1"/>
</dbReference>
<dbReference type="InterPro" id="IPR039840">
    <property type="entry name" value="NAA80"/>
</dbReference>
<evidence type="ECO:0000313" key="2">
    <source>
        <dbReference type="EMBL" id="KAK5577651.1"/>
    </source>
</evidence>
<dbReference type="PANTHER" id="PTHR13538">
    <property type="entry name" value="N-ACETYLTRANSFERASE 6"/>
    <property type="match status" value="1"/>
</dbReference>
<dbReference type="Pfam" id="PF13508">
    <property type="entry name" value="Acetyltransf_7"/>
    <property type="match status" value="1"/>
</dbReference>
<dbReference type="EMBL" id="JAVFKY010000004">
    <property type="protein sequence ID" value="KAK5577651.1"/>
    <property type="molecule type" value="Genomic_DNA"/>
</dbReference>
<dbReference type="AlphaFoldDB" id="A0AAN7YQ87"/>